<dbReference type="EMBL" id="LAZR01001558">
    <property type="protein sequence ID" value="KKN42753.1"/>
    <property type="molecule type" value="Genomic_DNA"/>
</dbReference>
<accession>A0A0F9TMV3</accession>
<protein>
    <recommendedName>
        <fullName evidence="2">Three-Cys-motif partner protein TcmP</fullName>
    </recommendedName>
</protein>
<name>A0A0F9TMV3_9ZZZZ</name>
<organism evidence="1">
    <name type="scientific">marine sediment metagenome</name>
    <dbReference type="NCBI Taxonomy" id="412755"/>
    <lineage>
        <taxon>unclassified sequences</taxon>
        <taxon>metagenomes</taxon>
        <taxon>ecological metagenomes</taxon>
    </lineage>
</organism>
<comment type="caution">
    <text evidence="1">The sequence shown here is derived from an EMBL/GenBank/DDBJ whole genome shotgun (WGS) entry which is preliminary data.</text>
</comment>
<gene>
    <name evidence="1" type="ORF">LCGC14_0709960</name>
</gene>
<sequence length="256" mass="29707">INLFFIDLLSSFGMNKVSKEGGKDQFIFPGTSLNAALLSNQKEIGFKGIFANDINPNERNVLNERLKSLNETIKNKNELDINVSKEKVDSNKWVIGTLENLKKKNRTFNYLMIIDNQGLDIEYKTIKNIREIHNFGDIIITLQVAGIKRNLKQNPEIVKKFFGISVPADTKKDKLSNLYKKQLQKLDFGRIEELNVTTQSGFYYTLLFCCRKGVSGDWLEMIKYYRNKRFRSWTDADVKRMWDVAVGKSKTMNTYF</sequence>
<evidence type="ECO:0000313" key="1">
    <source>
        <dbReference type="EMBL" id="KKN42753.1"/>
    </source>
</evidence>
<evidence type="ECO:0008006" key="2">
    <source>
        <dbReference type="Google" id="ProtNLM"/>
    </source>
</evidence>
<feature type="non-terminal residue" evidence="1">
    <location>
        <position position="1"/>
    </location>
</feature>
<proteinExistence type="predicted"/>
<reference evidence="1" key="1">
    <citation type="journal article" date="2015" name="Nature">
        <title>Complex archaea that bridge the gap between prokaryotes and eukaryotes.</title>
        <authorList>
            <person name="Spang A."/>
            <person name="Saw J.H."/>
            <person name="Jorgensen S.L."/>
            <person name="Zaremba-Niedzwiedzka K."/>
            <person name="Martijn J."/>
            <person name="Lind A.E."/>
            <person name="van Eijk R."/>
            <person name="Schleper C."/>
            <person name="Guy L."/>
            <person name="Ettema T.J."/>
        </authorList>
    </citation>
    <scope>NUCLEOTIDE SEQUENCE</scope>
</reference>
<dbReference type="AlphaFoldDB" id="A0A0F9TMV3"/>